<keyword evidence="2" id="KW-1185">Reference proteome</keyword>
<dbReference type="EMBL" id="CP061800">
    <property type="protein sequence ID" value="QTA91487.1"/>
    <property type="molecule type" value="Genomic_DNA"/>
</dbReference>
<evidence type="ECO:0000313" key="1">
    <source>
        <dbReference type="EMBL" id="QTA91487.1"/>
    </source>
</evidence>
<sequence length="84" mass="9532">MVLPAELEDAYHQELMEFEEKEKMQYITTAERIGIEKGERIGVRKTAENLLAMGVLTNEQIAQATGLTLKEIRKLKKSVRQGNA</sequence>
<evidence type="ECO:0000313" key="2">
    <source>
        <dbReference type="Proteomes" id="UP000663722"/>
    </source>
</evidence>
<reference evidence="1" key="1">
    <citation type="journal article" date="2021" name="Microb. Physiol.">
        <title>Proteogenomic Insights into the Physiology of Marine, Sulfate-Reducing, Filamentous Desulfonema limicola and Desulfonema magnum.</title>
        <authorList>
            <person name="Schnaars V."/>
            <person name="Wohlbrand L."/>
            <person name="Scheve S."/>
            <person name="Hinrichs C."/>
            <person name="Reinhardt R."/>
            <person name="Rabus R."/>
        </authorList>
    </citation>
    <scope>NUCLEOTIDE SEQUENCE</scope>
    <source>
        <strain evidence="1">4be13</strain>
    </source>
</reference>
<dbReference type="KEGG" id="dmm:dnm_075550"/>
<gene>
    <name evidence="1" type="ORF">dnm_075550</name>
</gene>
<protein>
    <submittedName>
        <fullName evidence="1">Uncharacterized protein</fullName>
    </submittedName>
</protein>
<proteinExistence type="predicted"/>
<organism evidence="1 2">
    <name type="scientific">Desulfonema magnum</name>
    <dbReference type="NCBI Taxonomy" id="45655"/>
    <lineage>
        <taxon>Bacteria</taxon>
        <taxon>Pseudomonadati</taxon>
        <taxon>Thermodesulfobacteriota</taxon>
        <taxon>Desulfobacteria</taxon>
        <taxon>Desulfobacterales</taxon>
        <taxon>Desulfococcaceae</taxon>
        <taxon>Desulfonema</taxon>
    </lineage>
</organism>
<accession>A0A975BTZ3</accession>
<dbReference type="Proteomes" id="UP000663722">
    <property type="component" value="Chromosome"/>
</dbReference>
<dbReference type="RefSeq" id="WP_207679251.1">
    <property type="nucleotide sequence ID" value="NZ_CP061800.1"/>
</dbReference>
<dbReference type="AlphaFoldDB" id="A0A975BTZ3"/>
<name>A0A975BTZ3_9BACT</name>